<sequence length="119" mass="13740">MKGRLLKKLIACTSLVLLAACGSRQDNSLYYWGNYNDIVYSYYEDKNDLSEQEQNLRKIIEKAQEKNKLLAPGIYGHLGLLLAKQGRQSEAQLAFEQENTHFPEARQFIQFLQKVKGKK</sequence>
<keyword evidence="3" id="KW-1185">Reference proteome</keyword>
<evidence type="ECO:0000313" key="3">
    <source>
        <dbReference type="Proteomes" id="UP000295537"/>
    </source>
</evidence>
<protein>
    <recommendedName>
        <fullName evidence="4">DUF4810 domain-containing protein</fullName>
    </recommendedName>
</protein>
<feature type="signal peptide" evidence="1">
    <location>
        <begin position="1"/>
        <end position="19"/>
    </location>
</feature>
<dbReference type="PROSITE" id="PS51257">
    <property type="entry name" value="PROKAR_LIPOPROTEIN"/>
    <property type="match status" value="1"/>
</dbReference>
<evidence type="ECO:0000313" key="2">
    <source>
        <dbReference type="EMBL" id="TCP18846.1"/>
    </source>
</evidence>
<dbReference type="AlphaFoldDB" id="A0A4V2SKA5"/>
<dbReference type="Proteomes" id="UP000295537">
    <property type="component" value="Unassembled WGS sequence"/>
</dbReference>
<dbReference type="OrthoDB" id="9800218at2"/>
<dbReference type="Gene3D" id="1.25.40.10">
    <property type="entry name" value="Tetratricopeptide repeat domain"/>
    <property type="match status" value="1"/>
</dbReference>
<accession>A0A4V2SKA5</accession>
<dbReference type="Pfam" id="PF16068">
    <property type="entry name" value="DUF4810"/>
    <property type="match status" value="1"/>
</dbReference>
<organism evidence="2 3">
    <name type="scientific">Nicoletella semolina</name>
    <dbReference type="NCBI Taxonomy" id="271160"/>
    <lineage>
        <taxon>Bacteria</taxon>
        <taxon>Pseudomonadati</taxon>
        <taxon>Pseudomonadota</taxon>
        <taxon>Gammaproteobacteria</taxon>
        <taxon>Pasteurellales</taxon>
        <taxon>Pasteurellaceae</taxon>
        <taxon>Nicoletella</taxon>
    </lineage>
</organism>
<evidence type="ECO:0000256" key="1">
    <source>
        <dbReference type="SAM" id="SignalP"/>
    </source>
</evidence>
<dbReference type="RefSeq" id="WP_132500454.1">
    <property type="nucleotide sequence ID" value="NZ_LVXA01000001.1"/>
</dbReference>
<dbReference type="InterPro" id="IPR011990">
    <property type="entry name" value="TPR-like_helical_dom_sf"/>
</dbReference>
<comment type="caution">
    <text evidence="2">The sequence shown here is derived from an EMBL/GenBank/DDBJ whole genome shotgun (WGS) entry which is preliminary data.</text>
</comment>
<dbReference type="PIRSF" id="PIRSF020555">
    <property type="entry name" value="UCP020555"/>
    <property type="match status" value="1"/>
</dbReference>
<name>A0A4V2SKA5_9PAST</name>
<proteinExistence type="predicted"/>
<gene>
    <name evidence="2" type="ORF">EV693_101112</name>
</gene>
<feature type="chain" id="PRO_5020987651" description="DUF4810 domain-containing protein" evidence="1">
    <location>
        <begin position="20"/>
        <end position="119"/>
    </location>
</feature>
<dbReference type="EMBL" id="SLXJ01000001">
    <property type="protein sequence ID" value="TCP18846.1"/>
    <property type="molecule type" value="Genomic_DNA"/>
</dbReference>
<reference evidence="2 3" key="1">
    <citation type="submission" date="2019-03" db="EMBL/GenBank/DDBJ databases">
        <title>Genomic Encyclopedia of Type Strains, Phase IV (KMG-IV): sequencing the most valuable type-strain genomes for metagenomic binning, comparative biology and taxonomic classification.</title>
        <authorList>
            <person name="Goeker M."/>
        </authorList>
    </citation>
    <scope>NUCLEOTIDE SEQUENCE [LARGE SCALE GENOMIC DNA]</scope>
    <source>
        <strain evidence="2 3">DSM 16380</strain>
    </source>
</reference>
<evidence type="ECO:0008006" key="4">
    <source>
        <dbReference type="Google" id="ProtNLM"/>
    </source>
</evidence>
<dbReference type="InterPro" id="IPR014508">
    <property type="entry name" value="UCP020555_TPR-like"/>
</dbReference>
<keyword evidence="1" id="KW-0732">Signal</keyword>